<dbReference type="InterPro" id="IPR017441">
    <property type="entry name" value="Protein_kinase_ATP_BS"/>
</dbReference>
<dbReference type="InterPro" id="IPR011990">
    <property type="entry name" value="TPR-like_helical_dom_sf"/>
</dbReference>
<keyword evidence="3" id="KW-0418">Kinase</keyword>
<dbReference type="KEGG" id="abas:ACPOL_5566"/>
<dbReference type="CDD" id="cd14014">
    <property type="entry name" value="STKc_PknB_like"/>
    <property type="match status" value="1"/>
</dbReference>
<evidence type="ECO:0000256" key="4">
    <source>
        <dbReference type="ARBA" id="ARBA00022840"/>
    </source>
</evidence>
<feature type="binding site" evidence="5">
    <location>
        <position position="38"/>
    </location>
    <ligand>
        <name>ATP</name>
        <dbReference type="ChEBI" id="CHEBI:30616"/>
    </ligand>
</feature>
<evidence type="ECO:0000256" key="1">
    <source>
        <dbReference type="ARBA" id="ARBA00022679"/>
    </source>
</evidence>
<dbReference type="PROSITE" id="PS50011">
    <property type="entry name" value="PROTEIN_KINASE_DOM"/>
    <property type="match status" value="1"/>
</dbReference>
<feature type="domain" description="Protein kinase" evidence="6">
    <location>
        <begin position="9"/>
        <end position="291"/>
    </location>
</feature>
<dbReference type="GO" id="GO:0005524">
    <property type="term" value="F:ATP binding"/>
    <property type="evidence" value="ECO:0007669"/>
    <property type="project" value="UniProtKB-UniRule"/>
</dbReference>
<dbReference type="SMART" id="SM00220">
    <property type="entry name" value="S_TKc"/>
    <property type="match status" value="1"/>
</dbReference>
<dbReference type="PANTHER" id="PTHR43289:SF34">
    <property type="entry name" value="SERINE_THREONINE-PROTEIN KINASE YBDM-RELATED"/>
    <property type="match status" value="1"/>
</dbReference>
<reference evidence="7 8" key="1">
    <citation type="journal article" date="2018" name="Front. Microbiol.">
        <title>Hydrolytic Capabilities as a Key to Environmental Success: Chitinolytic and Cellulolytic Acidobacteria From Acidic Sub-arctic Soils and Boreal Peatlands.</title>
        <authorList>
            <person name="Belova S.E."/>
            <person name="Ravin N.V."/>
            <person name="Pankratov T.A."/>
            <person name="Rakitin A.L."/>
            <person name="Ivanova A.A."/>
            <person name="Beletsky A.V."/>
            <person name="Mardanov A.V."/>
            <person name="Sinninghe Damste J.S."/>
            <person name="Dedysh S.N."/>
        </authorList>
    </citation>
    <scope>NUCLEOTIDE SEQUENCE [LARGE SCALE GENOMIC DNA]</scope>
    <source>
        <strain evidence="7 8">SBC82</strain>
    </source>
</reference>
<keyword evidence="1" id="KW-0808">Transferase</keyword>
<dbReference type="AlphaFoldDB" id="A0A2Z5G7Z2"/>
<evidence type="ECO:0000313" key="7">
    <source>
        <dbReference type="EMBL" id="AXC14814.1"/>
    </source>
</evidence>
<dbReference type="SUPFAM" id="SSF48452">
    <property type="entry name" value="TPR-like"/>
    <property type="match status" value="1"/>
</dbReference>
<sequence length="759" mass="85249">MIGRTLSHYRVTAKLGAGAMGEVYRAHDERLERDVALKVLPSGTLSNQDTRRRFRQEAIMLSRLNHPNIAQIYDFDNEEGIDFLVMELVRGVTLAAKMAYGVLSEKEIIRFGCQTAEALQDAHERGVVHRDLKPSNVALTAKGDVKILDFGVAQLLHLEDERHTGNHTDPSAAATMETVALETGISGTLPYMSPEQYLGQRVDDRTDTWALGILLYEMATGYLPFPDRAAMALAEKIVSTEPVPPTKLNPQLKPEIEQVILKCLQKNPDDRFLSTGGVADALRRLQTGSFFGLYVPGESKRLAVLPLENLSGDTDQDYFVDGMHEEVLATLARIGSLTVISRTSVRRYKESQKSLSEIAKELGVDTIVEGSVRQIKNLVRVNVSLVDVAADRCVWTESYQREIEDVLSLQNEVARSIAREIQVKLTPQEEEELSKIRIVKPEAYNAYLKGRHQWNKVTEESIRKSLEYFEQALELDPEYAPAHSGVADCYIVLADSAIGTQPPAHAMVRARGAAARALELDSGFAEAHASLALLSWRLLWDWEAAEKEFIEALRINPNYATAHQWYGWYLGARGRMGEAVREIQHARKLDPLSLWINSSLGLAYYFSRRFDDAIHQLKETLEMDNKFLVARLPLAWSYLEKGMHDEALAHLEQGTEMSRRNPAYVAALAHAYAIAGRRDDAMNALDELLSVAATRYVPSDQIARVYVGLGDLDKAFELLRRAADEPSSYLAYLKLDPKSDRLRNDARFDELLRKINFPQ</sequence>
<dbReference type="Gene3D" id="1.25.40.10">
    <property type="entry name" value="Tetratricopeptide repeat domain"/>
    <property type="match status" value="2"/>
</dbReference>
<dbReference type="PROSITE" id="PS00107">
    <property type="entry name" value="PROTEIN_KINASE_ATP"/>
    <property type="match status" value="1"/>
</dbReference>
<accession>A0A2Z5G7Z2</accession>
<dbReference type="SUPFAM" id="SSF56112">
    <property type="entry name" value="Protein kinase-like (PK-like)"/>
    <property type="match status" value="1"/>
</dbReference>
<evidence type="ECO:0000256" key="3">
    <source>
        <dbReference type="ARBA" id="ARBA00022777"/>
    </source>
</evidence>
<dbReference type="InterPro" id="IPR000719">
    <property type="entry name" value="Prot_kinase_dom"/>
</dbReference>
<dbReference type="SMART" id="SM00028">
    <property type="entry name" value="TPR"/>
    <property type="match status" value="5"/>
</dbReference>
<dbReference type="Pfam" id="PF14559">
    <property type="entry name" value="TPR_19"/>
    <property type="match status" value="1"/>
</dbReference>
<name>A0A2Z5G7Z2_9BACT</name>
<protein>
    <submittedName>
        <fullName evidence="7">Adenylate cyclase</fullName>
    </submittedName>
</protein>
<keyword evidence="4 5" id="KW-0067">ATP-binding</keyword>
<proteinExistence type="predicted"/>
<evidence type="ECO:0000256" key="5">
    <source>
        <dbReference type="PROSITE-ProRule" id="PRU10141"/>
    </source>
</evidence>
<keyword evidence="2 5" id="KW-0547">Nucleotide-binding</keyword>
<dbReference type="Gene3D" id="1.10.510.10">
    <property type="entry name" value="Transferase(Phosphotransferase) domain 1"/>
    <property type="match status" value="1"/>
</dbReference>
<evidence type="ECO:0000256" key="2">
    <source>
        <dbReference type="ARBA" id="ARBA00022741"/>
    </source>
</evidence>
<dbReference type="EMBL" id="CP030840">
    <property type="protein sequence ID" value="AXC14814.1"/>
    <property type="molecule type" value="Genomic_DNA"/>
</dbReference>
<dbReference type="GO" id="GO:0004674">
    <property type="term" value="F:protein serine/threonine kinase activity"/>
    <property type="evidence" value="ECO:0007669"/>
    <property type="project" value="TreeGrafter"/>
</dbReference>
<keyword evidence="8" id="KW-1185">Reference proteome</keyword>
<organism evidence="7 8">
    <name type="scientific">Acidisarcina polymorpha</name>
    <dbReference type="NCBI Taxonomy" id="2211140"/>
    <lineage>
        <taxon>Bacteria</taxon>
        <taxon>Pseudomonadati</taxon>
        <taxon>Acidobacteriota</taxon>
        <taxon>Terriglobia</taxon>
        <taxon>Terriglobales</taxon>
        <taxon>Acidobacteriaceae</taxon>
        <taxon>Acidisarcina</taxon>
    </lineage>
</organism>
<dbReference type="Gene3D" id="3.30.200.20">
    <property type="entry name" value="Phosphorylase Kinase, domain 1"/>
    <property type="match status" value="1"/>
</dbReference>
<dbReference type="PANTHER" id="PTHR43289">
    <property type="entry name" value="MITOGEN-ACTIVATED PROTEIN KINASE KINASE KINASE 20-RELATED"/>
    <property type="match status" value="1"/>
</dbReference>
<dbReference type="Gene3D" id="3.40.50.10610">
    <property type="entry name" value="ABC-type transport auxiliary lipoprotein component"/>
    <property type="match status" value="1"/>
</dbReference>
<evidence type="ECO:0000313" key="8">
    <source>
        <dbReference type="Proteomes" id="UP000253606"/>
    </source>
</evidence>
<evidence type="ECO:0000259" key="6">
    <source>
        <dbReference type="PROSITE" id="PS50011"/>
    </source>
</evidence>
<dbReference type="InterPro" id="IPR019734">
    <property type="entry name" value="TPR_rpt"/>
</dbReference>
<gene>
    <name evidence="7" type="ORF">ACPOL_5566</name>
</gene>
<dbReference type="InterPro" id="IPR011009">
    <property type="entry name" value="Kinase-like_dom_sf"/>
</dbReference>
<dbReference type="Pfam" id="PF00069">
    <property type="entry name" value="Pkinase"/>
    <property type="match status" value="1"/>
</dbReference>
<dbReference type="Proteomes" id="UP000253606">
    <property type="component" value="Chromosome"/>
</dbReference>
<dbReference type="RefSeq" id="WP_161557563.1">
    <property type="nucleotide sequence ID" value="NZ_CP030840.1"/>
</dbReference>